<proteinExistence type="predicted"/>
<dbReference type="SMART" id="SM00760">
    <property type="entry name" value="Bac_DnaA_C"/>
    <property type="match status" value="1"/>
</dbReference>
<dbReference type="GO" id="GO:0006275">
    <property type="term" value="P:regulation of DNA replication"/>
    <property type="evidence" value="ECO:0007669"/>
    <property type="project" value="InterPro"/>
</dbReference>
<feature type="domain" description="Chromosomal replication initiator DnaA C-terminal" evidence="1">
    <location>
        <begin position="51"/>
        <end position="120"/>
    </location>
</feature>
<dbReference type="InterPro" id="IPR013159">
    <property type="entry name" value="DnaA_C"/>
</dbReference>
<reference evidence="2 3" key="1">
    <citation type="journal article" date="2018" name="Int. J. Syst. Bacteriol.">
        <title>Oceaniradius stylonemae gen. nov., sp. nov., isolated from a red alga, Stylonema cornu-cervi.</title>
        <authorList>
            <person name="Jeong S."/>
        </authorList>
    </citation>
    <scope>NUCLEOTIDE SEQUENCE [LARGE SCALE GENOMIC DNA]</scope>
    <source>
        <strain evidence="2 3">StC1</strain>
    </source>
</reference>
<dbReference type="GO" id="GO:0006270">
    <property type="term" value="P:DNA replication initiation"/>
    <property type="evidence" value="ECO:0007669"/>
    <property type="project" value="InterPro"/>
</dbReference>
<dbReference type="InterPro" id="IPR010921">
    <property type="entry name" value="Trp_repressor/repl_initiator"/>
</dbReference>
<name>A0A3A8AA38_9HYPH</name>
<accession>A0A3A8AA38</accession>
<dbReference type="AlphaFoldDB" id="A0A3A8AA38"/>
<protein>
    <recommendedName>
        <fullName evidence="1">Chromosomal replication initiator DnaA C-terminal domain-containing protein</fullName>
    </recommendedName>
</protein>
<dbReference type="GO" id="GO:0043565">
    <property type="term" value="F:sequence-specific DNA binding"/>
    <property type="evidence" value="ECO:0007669"/>
    <property type="project" value="InterPro"/>
</dbReference>
<dbReference type="Gene3D" id="1.10.1750.10">
    <property type="match status" value="1"/>
</dbReference>
<sequence length="156" mass="17154">MQGLEHAGAIQFRRVFAEADEVDWPCPEDHDVTHACSTLAGSPAGEEAVAVCDGLIDLIAVLFSVSGRYLRSPKRHGRAIARVRQIGMYIAHTTLGMRMVDVATGFGRNKSTVMYACHLVEDMRDDLEFNQIVARVEQIVRAAFHLGTSRDVGNGR</sequence>
<dbReference type="OrthoDB" id="8480222at2"/>
<dbReference type="GO" id="GO:0005524">
    <property type="term" value="F:ATP binding"/>
    <property type="evidence" value="ECO:0007669"/>
    <property type="project" value="InterPro"/>
</dbReference>
<gene>
    <name evidence="2" type="ORF">DEM25_010495</name>
</gene>
<dbReference type="CDD" id="cd06571">
    <property type="entry name" value="Bac_DnaA_C"/>
    <property type="match status" value="1"/>
</dbReference>
<organism evidence="2 3">
    <name type="scientific">Oceaniradius stylonematis</name>
    <dbReference type="NCBI Taxonomy" id="2184161"/>
    <lineage>
        <taxon>Bacteria</taxon>
        <taxon>Pseudomonadati</taxon>
        <taxon>Pseudomonadota</taxon>
        <taxon>Alphaproteobacteria</taxon>
        <taxon>Hyphomicrobiales</taxon>
        <taxon>Ahrensiaceae</taxon>
        <taxon>Oceaniradius</taxon>
    </lineage>
</organism>
<dbReference type="EMBL" id="QFWV02000006">
    <property type="protein sequence ID" value="RKF06765.1"/>
    <property type="molecule type" value="Genomic_DNA"/>
</dbReference>
<keyword evidence="3" id="KW-1185">Reference proteome</keyword>
<evidence type="ECO:0000259" key="1">
    <source>
        <dbReference type="SMART" id="SM00760"/>
    </source>
</evidence>
<evidence type="ECO:0000313" key="3">
    <source>
        <dbReference type="Proteomes" id="UP000246132"/>
    </source>
</evidence>
<dbReference type="Pfam" id="PF08299">
    <property type="entry name" value="Bac_DnaA_C"/>
    <property type="match status" value="1"/>
</dbReference>
<evidence type="ECO:0000313" key="2">
    <source>
        <dbReference type="EMBL" id="RKF06765.1"/>
    </source>
</evidence>
<dbReference type="Proteomes" id="UP000246132">
    <property type="component" value="Unassembled WGS sequence"/>
</dbReference>
<dbReference type="SUPFAM" id="SSF48295">
    <property type="entry name" value="TrpR-like"/>
    <property type="match status" value="1"/>
</dbReference>
<comment type="caution">
    <text evidence="2">The sequence shown here is derived from an EMBL/GenBank/DDBJ whole genome shotgun (WGS) entry which is preliminary data.</text>
</comment>